<dbReference type="CDD" id="cd04301">
    <property type="entry name" value="NAT_SF"/>
    <property type="match status" value="1"/>
</dbReference>
<dbReference type="GO" id="GO:0008080">
    <property type="term" value="F:N-acetyltransferase activity"/>
    <property type="evidence" value="ECO:0007669"/>
    <property type="project" value="TreeGrafter"/>
</dbReference>
<accession>A0A553P4W8</accession>
<feature type="domain" description="N-acetyltransferase" evidence="1">
    <location>
        <begin position="146"/>
        <end position="199"/>
    </location>
</feature>
<dbReference type="Proteomes" id="UP000318571">
    <property type="component" value="Chromosome 7"/>
</dbReference>
<dbReference type="SUPFAM" id="SSF55729">
    <property type="entry name" value="Acyl-CoA N-acyltransferases (Nat)"/>
    <property type="match status" value="1"/>
</dbReference>
<dbReference type="STRING" id="6832.A0A553P4W8"/>
<dbReference type="InterPro" id="IPR000182">
    <property type="entry name" value="GNAT_dom"/>
</dbReference>
<proteinExistence type="predicted"/>
<dbReference type="InterPro" id="IPR016181">
    <property type="entry name" value="Acyl_CoA_acyltransferase"/>
</dbReference>
<reference evidence="2 3" key="1">
    <citation type="journal article" date="2018" name="Nat. Ecol. Evol.">
        <title>Genomic signatures of mitonuclear coevolution across populations of Tigriopus californicus.</title>
        <authorList>
            <person name="Barreto F.S."/>
            <person name="Watson E.T."/>
            <person name="Lima T.G."/>
            <person name="Willett C.S."/>
            <person name="Edmands S."/>
            <person name="Li W."/>
            <person name="Burton R.S."/>
        </authorList>
    </citation>
    <scope>NUCLEOTIDE SEQUENCE [LARGE SCALE GENOMIC DNA]</scope>
    <source>
        <strain evidence="2 3">San Diego</strain>
    </source>
</reference>
<dbReference type="PANTHER" id="PTHR20905:SF1">
    <property type="entry name" value="AT07410P-RELATED"/>
    <property type="match status" value="1"/>
</dbReference>
<name>A0A553P4W8_TIGCA</name>
<dbReference type="Pfam" id="PF00583">
    <property type="entry name" value="Acetyltransf_1"/>
    <property type="match status" value="1"/>
</dbReference>
<organism evidence="2 3">
    <name type="scientific">Tigriopus californicus</name>
    <name type="common">Marine copepod</name>
    <dbReference type="NCBI Taxonomy" id="6832"/>
    <lineage>
        <taxon>Eukaryota</taxon>
        <taxon>Metazoa</taxon>
        <taxon>Ecdysozoa</taxon>
        <taxon>Arthropoda</taxon>
        <taxon>Crustacea</taxon>
        <taxon>Multicrustacea</taxon>
        <taxon>Hexanauplia</taxon>
        <taxon>Copepoda</taxon>
        <taxon>Harpacticoida</taxon>
        <taxon>Harpacticidae</taxon>
        <taxon>Tigriopus</taxon>
    </lineage>
</organism>
<dbReference type="EMBL" id="VCGU01000008">
    <property type="protein sequence ID" value="TRY72741.1"/>
    <property type="molecule type" value="Genomic_DNA"/>
</dbReference>
<keyword evidence="3" id="KW-1185">Reference proteome</keyword>
<dbReference type="Gene3D" id="3.40.630.30">
    <property type="match status" value="1"/>
</dbReference>
<comment type="caution">
    <text evidence="2">The sequence shown here is derived from an EMBL/GenBank/DDBJ whole genome shotgun (WGS) entry which is preliminary data.</text>
</comment>
<evidence type="ECO:0000313" key="2">
    <source>
        <dbReference type="EMBL" id="TRY72741.1"/>
    </source>
</evidence>
<gene>
    <name evidence="2" type="ORF">TCAL_11185</name>
</gene>
<dbReference type="AlphaFoldDB" id="A0A553P4W8"/>
<dbReference type="PANTHER" id="PTHR20905">
    <property type="entry name" value="N-ACETYLTRANSFERASE-RELATED"/>
    <property type="match status" value="1"/>
</dbReference>
<protein>
    <recommendedName>
        <fullName evidence="1">N-acetyltransferase domain-containing protein</fullName>
    </recommendedName>
</protein>
<evidence type="ECO:0000259" key="1">
    <source>
        <dbReference type="Pfam" id="PF00583"/>
    </source>
</evidence>
<evidence type="ECO:0000313" key="3">
    <source>
        <dbReference type="Proteomes" id="UP000318571"/>
    </source>
</evidence>
<sequence>MALEEKGFKVTHPTLADLDTIWAFLVEHFLPDEPFCRSFGVLEKATWVDRFVQNEMRSNLISPCLENDTSILLWDSEGEIAGVKLGHPISITDPVKTLPRLEFLRSLRWIIPEKLYKMTYVTEFLLSPDYCHLEPRAILKNAKADKVFFGEILCVSKEHRGKRLSTDLIERSMKIAQDHGCQGYIVQSTGIYSQNAYQNHAHFELLKELKYADFKDGMVKVVFNDTREHKTCKILYKTL</sequence>